<dbReference type="HOGENOM" id="CLU_2073865_0_0_1"/>
<dbReference type="AlphaFoldDB" id="A0A0A2V560"/>
<gene>
    <name evidence="1" type="ORF">PAAG_11737</name>
</gene>
<accession>A0A0A2V560</accession>
<protein>
    <submittedName>
        <fullName evidence="1">Uncharacterized protein</fullName>
    </submittedName>
</protein>
<evidence type="ECO:0000313" key="2">
    <source>
        <dbReference type="Proteomes" id="UP000002059"/>
    </source>
</evidence>
<keyword evidence="2" id="KW-1185">Reference proteome</keyword>
<dbReference type="RefSeq" id="XP_015703020.1">
    <property type="nucleotide sequence ID" value="XM_015847329.1"/>
</dbReference>
<proteinExistence type="predicted"/>
<dbReference type="GeneID" id="26970632"/>
<dbReference type="Proteomes" id="UP000002059">
    <property type="component" value="Partially assembled WGS sequence"/>
</dbReference>
<reference evidence="1 2" key="1">
    <citation type="journal article" date="2011" name="PLoS Genet.">
        <title>Comparative genomic analysis of human fungal pathogens causing paracoccidioidomycosis.</title>
        <authorList>
            <person name="Desjardins C.A."/>
            <person name="Champion M.D."/>
            <person name="Holder J.W."/>
            <person name="Muszewska A."/>
            <person name="Goldberg J."/>
            <person name="Bailao A.M."/>
            <person name="Brigido M.M."/>
            <person name="Ferreira M.E."/>
            <person name="Garcia A.M."/>
            <person name="Grynberg M."/>
            <person name="Gujja S."/>
            <person name="Heiman D.I."/>
            <person name="Henn M.R."/>
            <person name="Kodira C.D."/>
            <person name="Leon-Narvaez H."/>
            <person name="Longo L.V."/>
            <person name="Ma L.J."/>
            <person name="Malavazi I."/>
            <person name="Matsuo A.L."/>
            <person name="Morais F.V."/>
            <person name="Pereira M."/>
            <person name="Rodriguez-Brito S."/>
            <person name="Sakthikumar S."/>
            <person name="Salem-Izacc S.M."/>
            <person name="Sykes S.M."/>
            <person name="Teixeira M.M."/>
            <person name="Vallejo M.C."/>
            <person name="Walter M.E."/>
            <person name="Yandava C."/>
            <person name="Young S."/>
            <person name="Zeng Q."/>
            <person name="Zucker J."/>
            <person name="Felipe M.S."/>
            <person name="Goldman G.H."/>
            <person name="Haas B.J."/>
            <person name="McEwen J.G."/>
            <person name="Nino-Vega G."/>
            <person name="Puccia R."/>
            <person name="San-Blas G."/>
            <person name="Soares C.M."/>
            <person name="Birren B.W."/>
            <person name="Cuomo C.A."/>
        </authorList>
    </citation>
    <scope>NUCLEOTIDE SEQUENCE [LARGE SCALE GENOMIC DNA]</scope>
    <source>
        <strain evidence="2">ATCC MYA-826 / Pb01</strain>
    </source>
</reference>
<name>A0A0A2V560_PARBA</name>
<dbReference type="KEGG" id="pbl:PAAG_11737"/>
<organism evidence="1 2">
    <name type="scientific">Paracoccidioides lutzii (strain ATCC MYA-826 / Pb01)</name>
    <name type="common">Paracoccidioides brasiliensis</name>
    <dbReference type="NCBI Taxonomy" id="502779"/>
    <lineage>
        <taxon>Eukaryota</taxon>
        <taxon>Fungi</taxon>
        <taxon>Dikarya</taxon>
        <taxon>Ascomycota</taxon>
        <taxon>Pezizomycotina</taxon>
        <taxon>Eurotiomycetes</taxon>
        <taxon>Eurotiomycetidae</taxon>
        <taxon>Onygenales</taxon>
        <taxon>Ajellomycetaceae</taxon>
        <taxon>Paracoccidioides</taxon>
    </lineage>
</organism>
<dbReference type="VEuPathDB" id="FungiDB:PAAG_11737"/>
<evidence type="ECO:0000313" key="1">
    <source>
        <dbReference type="EMBL" id="KGQ01502.1"/>
    </source>
</evidence>
<sequence length="118" mass="13554">MSITISFQNTNIPFKSLIKRLSLSPLTFQNFLQCQANNHYWVAPFGMSQFFPEQFSTSKQEWEEKAKPKGVATSPFVTFQTVNHHLDLTKTVLHVSYLLGVAHPDNLERRDAFRLGPL</sequence>
<dbReference type="EMBL" id="KN294000">
    <property type="protein sequence ID" value="KGQ01502.1"/>
    <property type="molecule type" value="Genomic_DNA"/>
</dbReference>